<evidence type="ECO:0000259" key="13">
    <source>
        <dbReference type="Pfam" id="PF16575"/>
    </source>
</evidence>
<evidence type="ECO:0000256" key="12">
    <source>
        <dbReference type="SAM" id="MobiDB-lite"/>
    </source>
</evidence>
<dbReference type="AlphaFoldDB" id="A0A367LFS8"/>
<dbReference type="PANTHER" id="PTHR12755">
    <property type="entry name" value="CLEAVAGE/POLYADENYLATION FACTOR IA SUBUNIT CLP1P"/>
    <property type="match status" value="1"/>
</dbReference>
<keyword evidence="9" id="KW-0418">Kinase</keyword>
<dbReference type="STRING" id="1330021.A0A367LFS8"/>
<dbReference type="EMBL" id="LKCN02000007">
    <property type="protein sequence ID" value="RCI13271.1"/>
    <property type="molecule type" value="Genomic_DNA"/>
</dbReference>
<dbReference type="GO" id="GO:0005730">
    <property type="term" value="C:nucleolus"/>
    <property type="evidence" value="ECO:0007669"/>
    <property type="project" value="UniProtKB-SubCell"/>
</dbReference>
<dbReference type="Proteomes" id="UP000253664">
    <property type="component" value="Unassembled WGS sequence"/>
</dbReference>
<feature type="compositionally biased region" description="Polar residues" evidence="12">
    <location>
        <begin position="70"/>
        <end position="92"/>
    </location>
</feature>
<dbReference type="PANTHER" id="PTHR12755:SF3">
    <property type="entry name" value="POLYNUCLEOTIDE 5'-HYDROXYL-KINASE NOL9"/>
    <property type="match status" value="1"/>
</dbReference>
<dbReference type="GO" id="GO:0000448">
    <property type="term" value="P:cleavage in ITS2 between 5.8S rRNA and LSU-rRNA of tricistronic rRNA transcript (SSU-rRNA, 5.8S rRNA, LSU-rRNA)"/>
    <property type="evidence" value="ECO:0007669"/>
    <property type="project" value="TreeGrafter"/>
</dbReference>
<keyword evidence="15" id="KW-1185">Reference proteome</keyword>
<keyword evidence="11" id="KW-0539">Nucleus</keyword>
<dbReference type="InterPro" id="IPR032319">
    <property type="entry name" value="CLP1_P"/>
</dbReference>
<comment type="caution">
    <text evidence="14">The sequence shown here is derived from an EMBL/GenBank/DDBJ whole genome shotgun (WGS) entry which is preliminary data.</text>
</comment>
<feature type="compositionally biased region" description="Low complexity" evidence="12">
    <location>
        <begin position="27"/>
        <end position="36"/>
    </location>
</feature>
<proteinExistence type="inferred from homology"/>
<evidence type="ECO:0000256" key="7">
    <source>
        <dbReference type="ARBA" id="ARBA00022679"/>
    </source>
</evidence>
<dbReference type="GO" id="GO:0005524">
    <property type="term" value="F:ATP binding"/>
    <property type="evidence" value="ECO:0007669"/>
    <property type="project" value="UniProtKB-KW"/>
</dbReference>
<evidence type="ECO:0000256" key="6">
    <source>
        <dbReference type="ARBA" id="ARBA00022552"/>
    </source>
</evidence>
<feature type="domain" description="Clp1 P-loop" evidence="13">
    <location>
        <begin position="278"/>
        <end position="473"/>
    </location>
</feature>
<protein>
    <recommendedName>
        <fullName evidence="5">Polynucleotide 5'-hydroxyl-kinase GRC3</fullName>
    </recommendedName>
    <alternativeName>
        <fullName evidence="4">Polynucleotide 5'-hydroxyl-kinase grc3</fullName>
    </alternativeName>
</protein>
<feature type="region of interest" description="Disordered" evidence="12">
    <location>
        <begin position="27"/>
        <end position="92"/>
    </location>
</feature>
<evidence type="ECO:0000256" key="5">
    <source>
        <dbReference type="ARBA" id="ARBA00019824"/>
    </source>
</evidence>
<organism evidence="14 15">
    <name type="scientific">Ophiocordyceps polyrhachis-furcata BCC 54312</name>
    <dbReference type="NCBI Taxonomy" id="1330021"/>
    <lineage>
        <taxon>Eukaryota</taxon>
        <taxon>Fungi</taxon>
        <taxon>Dikarya</taxon>
        <taxon>Ascomycota</taxon>
        <taxon>Pezizomycotina</taxon>
        <taxon>Sordariomycetes</taxon>
        <taxon>Hypocreomycetidae</taxon>
        <taxon>Hypocreales</taxon>
        <taxon>Ophiocordycipitaceae</taxon>
        <taxon>Ophiocordyceps</taxon>
    </lineage>
</organism>
<dbReference type="OrthoDB" id="4054781at2759"/>
<evidence type="ECO:0000256" key="8">
    <source>
        <dbReference type="ARBA" id="ARBA00022741"/>
    </source>
</evidence>
<evidence type="ECO:0000313" key="15">
    <source>
        <dbReference type="Proteomes" id="UP000253664"/>
    </source>
</evidence>
<reference evidence="14 15" key="1">
    <citation type="journal article" date="2015" name="BMC Genomics">
        <title>Insights from the genome of Ophiocordyceps polyrhachis-furcata to pathogenicity and host specificity in insect fungi.</title>
        <authorList>
            <person name="Wichadakul D."/>
            <person name="Kobmoo N."/>
            <person name="Ingsriswang S."/>
            <person name="Tangphatsornruang S."/>
            <person name="Chantasingh D."/>
            <person name="Luangsa-ard J.J."/>
            <person name="Eurwilaichitr L."/>
        </authorList>
    </citation>
    <scope>NUCLEOTIDE SEQUENCE [LARGE SCALE GENOMIC DNA]</scope>
    <source>
        <strain evidence="14 15">BCC 54312</strain>
    </source>
</reference>
<dbReference type="GO" id="GO:0051731">
    <property type="term" value="F:polynucleotide 5'-hydroxyl-kinase activity"/>
    <property type="evidence" value="ECO:0007669"/>
    <property type="project" value="InterPro"/>
</dbReference>
<evidence type="ECO:0000256" key="2">
    <source>
        <dbReference type="ARBA" id="ARBA00004604"/>
    </source>
</evidence>
<dbReference type="InterPro" id="IPR027417">
    <property type="entry name" value="P-loop_NTPase"/>
</dbReference>
<evidence type="ECO:0000256" key="1">
    <source>
        <dbReference type="ARBA" id="ARBA00003798"/>
    </source>
</evidence>
<dbReference type="Pfam" id="PF16575">
    <property type="entry name" value="CLP1_P"/>
    <property type="match status" value="1"/>
</dbReference>
<comment type="subcellular location">
    <subcellularLocation>
        <location evidence="2">Nucleus</location>
        <location evidence="2">Nucleolus</location>
    </subcellularLocation>
</comment>
<keyword evidence="6" id="KW-0698">rRNA processing</keyword>
<accession>A0A367LFS8</accession>
<dbReference type="InterPro" id="IPR045116">
    <property type="entry name" value="Clp1/Grc3"/>
</dbReference>
<keyword evidence="7" id="KW-0808">Transferase</keyword>
<dbReference type="FunFam" id="3.40.50.300:FF:001156">
    <property type="entry name" value="Polynucleotide 5-hydroxyl-kinase grc3"/>
    <property type="match status" value="1"/>
</dbReference>
<evidence type="ECO:0000313" key="14">
    <source>
        <dbReference type="EMBL" id="RCI13271.1"/>
    </source>
</evidence>
<dbReference type="Gene3D" id="3.40.50.300">
    <property type="entry name" value="P-loop containing nucleotide triphosphate hydrolases"/>
    <property type="match status" value="1"/>
</dbReference>
<evidence type="ECO:0000256" key="10">
    <source>
        <dbReference type="ARBA" id="ARBA00022840"/>
    </source>
</evidence>
<name>A0A367LFS8_9HYPO</name>
<gene>
    <name evidence="14" type="ORF">L249_0119</name>
</gene>
<sequence>MFSSPSKRRKVAAPTPVSAISALAARRRLAASAPVEDPLPSPPESSSNPFMPLQPKRERLKSVTRAAAGQISSSGDVAHRQGSNTETEPTKAVFSSFSLSECNHRVQDDKLELHLEEGEVRNKLPLFLRSHGLHSQRFLIVGSFGVRVLTGEVTVTGAVLRPSQNIHWIHAPHCHAIPVLRTTETTSLELHQDYEAEGLRQLGRLSPLFRNIWNDLPVEAVQSRQRGPTSFRFLSDSDDAPRGSVIQQLVCPPKWNIKLASIVDSASRRVPVSALICGPKSSGKSTFSRILTNRLLTATDEESIQTVVTGVAVLDLDPGQPEYGPPGTVSLAHIRNPNLGVPFTHPSLDDEAYKVVRCHSLASVNPASTTELHLECALDLYHHYRHTLRNCPLVINTPGWILSLGLEFLVDVVAKVRPVDVIYMSEDGPAETVDALGEAAPRRLTLLPSQPYECKSRTAAQSREMQAMSYFHSVPSTRGLQRLGWSPQALSSVRPLVVPYRGRRRGFLGILRYDYQLPLDLVAEAINGMVLAMVEVDGPEAFRGRSQEYGRGDGAGDATLEPTVVWSPEGLPVIPNADDLGLDPRHSRTIGLALVRGVDTANKWLQMLTPTPLDKINAARSRGCGIVLVHGTLDAPTWSYTEHLYEQVDEDSDSEPDETAEPTEVPWVEVLRGNQRRPVGSRVWRVRRDLGRGARA</sequence>
<evidence type="ECO:0000256" key="4">
    <source>
        <dbReference type="ARBA" id="ARBA00018706"/>
    </source>
</evidence>
<keyword evidence="8" id="KW-0547">Nucleotide-binding</keyword>
<evidence type="ECO:0000256" key="11">
    <source>
        <dbReference type="ARBA" id="ARBA00023242"/>
    </source>
</evidence>
<evidence type="ECO:0000256" key="9">
    <source>
        <dbReference type="ARBA" id="ARBA00022777"/>
    </source>
</evidence>
<keyword evidence="10" id="KW-0067">ATP-binding</keyword>
<evidence type="ECO:0000256" key="3">
    <source>
        <dbReference type="ARBA" id="ARBA00011003"/>
    </source>
</evidence>
<comment type="similarity">
    <text evidence="3">Belongs to the Clp1 family. NOL9/GRC3 subfamily.</text>
</comment>
<comment type="function">
    <text evidence="1">Polynucleotide 5'-kinase involved in rRNA processing.</text>
</comment>